<protein>
    <submittedName>
        <fullName evidence="1">Uncharacterized protein</fullName>
    </submittedName>
</protein>
<sequence>MAMSETMSGPNDWLNFYEQNFPAPPPEAATASSTAVTATSPPLGMFNSSTTTATRHLSPEGRVSKPVRRRSRASRRTPTTLLNTDTANFRAMVQQFTGGPSGPFAPTASVAAADLQNLGFGLGSRDLSPARLMVSAPSGFQLRQQQQLYQQQQQQLQNQHIFGINSSNSNREGGENMFFQRLSNDPRPDHGRFLMDGRFFPNAPS</sequence>
<accession>A0ACB9L712</accession>
<name>A0ACB9L712_BAUVA</name>
<reference evidence="1 2" key="1">
    <citation type="journal article" date="2022" name="DNA Res.">
        <title>Chromosomal-level genome assembly of the orchid tree Bauhinia variegata (Leguminosae; Cercidoideae) supports the allotetraploid origin hypothesis of Bauhinia.</title>
        <authorList>
            <person name="Zhong Y."/>
            <person name="Chen Y."/>
            <person name="Zheng D."/>
            <person name="Pang J."/>
            <person name="Liu Y."/>
            <person name="Luo S."/>
            <person name="Meng S."/>
            <person name="Qian L."/>
            <person name="Wei D."/>
            <person name="Dai S."/>
            <person name="Zhou R."/>
        </authorList>
    </citation>
    <scope>NUCLEOTIDE SEQUENCE [LARGE SCALE GENOMIC DNA]</scope>
    <source>
        <strain evidence="1">BV-YZ2020</strain>
    </source>
</reference>
<dbReference type="EMBL" id="CM039437">
    <property type="protein sequence ID" value="KAI4305530.1"/>
    <property type="molecule type" value="Genomic_DNA"/>
</dbReference>
<gene>
    <name evidence="1" type="ORF">L6164_028893</name>
</gene>
<dbReference type="Proteomes" id="UP000828941">
    <property type="component" value="Chromosome 12"/>
</dbReference>
<evidence type="ECO:0000313" key="2">
    <source>
        <dbReference type="Proteomes" id="UP000828941"/>
    </source>
</evidence>
<organism evidence="1 2">
    <name type="scientific">Bauhinia variegata</name>
    <name type="common">Purple orchid tree</name>
    <name type="synonym">Phanera variegata</name>
    <dbReference type="NCBI Taxonomy" id="167791"/>
    <lineage>
        <taxon>Eukaryota</taxon>
        <taxon>Viridiplantae</taxon>
        <taxon>Streptophyta</taxon>
        <taxon>Embryophyta</taxon>
        <taxon>Tracheophyta</taxon>
        <taxon>Spermatophyta</taxon>
        <taxon>Magnoliopsida</taxon>
        <taxon>eudicotyledons</taxon>
        <taxon>Gunneridae</taxon>
        <taxon>Pentapetalae</taxon>
        <taxon>rosids</taxon>
        <taxon>fabids</taxon>
        <taxon>Fabales</taxon>
        <taxon>Fabaceae</taxon>
        <taxon>Cercidoideae</taxon>
        <taxon>Cercideae</taxon>
        <taxon>Bauhiniinae</taxon>
        <taxon>Bauhinia</taxon>
    </lineage>
</organism>
<comment type="caution">
    <text evidence="1">The sequence shown here is derived from an EMBL/GenBank/DDBJ whole genome shotgun (WGS) entry which is preliminary data.</text>
</comment>
<keyword evidence="2" id="KW-1185">Reference proteome</keyword>
<evidence type="ECO:0000313" key="1">
    <source>
        <dbReference type="EMBL" id="KAI4305530.1"/>
    </source>
</evidence>
<proteinExistence type="predicted"/>